<reference evidence="1 2" key="1">
    <citation type="submission" date="2016-10" db="EMBL/GenBank/DDBJ databases">
        <authorList>
            <person name="de Groot N.N."/>
        </authorList>
    </citation>
    <scope>NUCLEOTIDE SEQUENCE [LARGE SCALE GENOMIC DNA]</scope>
    <source>
        <strain evidence="1 2">CGMCC 1.10238</strain>
    </source>
</reference>
<dbReference type="EMBL" id="FODH01000017">
    <property type="protein sequence ID" value="SEP01732.1"/>
    <property type="molecule type" value="Genomic_DNA"/>
</dbReference>
<evidence type="ECO:0000313" key="1">
    <source>
        <dbReference type="EMBL" id="SEP01732.1"/>
    </source>
</evidence>
<evidence type="ECO:0008006" key="3">
    <source>
        <dbReference type="Google" id="ProtNLM"/>
    </source>
</evidence>
<evidence type="ECO:0000313" key="2">
    <source>
        <dbReference type="Proteomes" id="UP000198809"/>
    </source>
</evidence>
<protein>
    <recommendedName>
        <fullName evidence="3">Transposase DDE domain-containing protein</fullName>
    </recommendedName>
</protein>
<sequence>MEVMQLLIVQRFQLMRKTTKLITDPTGHPNWGTKFYSFPLGNKVKWFGDKLHLAVDTCHKNSIKIINNF</sequence>
<dbReference type="Proteomes" id="UP000198809">
    <property type="component" value="Unassembled WGS sequence"/>
</dbReference>
<name>A0A1H8UER3_9BACL</name>
<organism evidence="1 2">
    <name type="scientific">Paenibacillus sophorae</name>
    <dbReference type="NCBI Taxonomy" id="1333845"/>
    <lineage>
        <taxon>Bacteria</taxon>
        <taxon>Bacillati</taxon>
        <taxon>Bacillota</taxon>
        <taxon>Bacilli</taxon>
        <taxon>Bacillales</taxon>
        <taxon>Paenibacillaceae</taxon>
        <taxon>Paenibacillus</taxon>
    </lineage>
</organism>
<gene>
    <name evidence="1" type="ORF">SAMN04487895_11771</name>
</gene>
<dbReference type="AlphaFoldDB" id="A0A1H8UER3"/>
<accession>A0A1H8UER3</accession>
<proteinExistence type="predicted"/>